<dbReference type="SUPFAM" id="SSF53067">
    <property type="entry name" value="Actin-like ATPase domain"/>
    <property type="match status" value="2"/>
</dbReference>
<evidence type="ECO:0000256" key="3">
    <source>
        <dbReference type="ARBA" id="ARBA00022840"/>
    </source>
</evidence>
<comment type="similarity">
    <text evidence="1">Belongs to the heat shock protein 70 family.</text>
</comment>
<dbReference type="EMBL" id="QLAG01000012">
    <property type="protein sequence ID" value="TLX63354.1"/>
    <property type="molecule type" value="Genomic_DNA"/>
</dbReference>
<keyword evidence="3" id="KW-0067">ATP-binding</keyword>
<dbReference type="Gene3D" id="3.90.640.10">
    <property type="entry name" value="Actin, Chain A, domain 4"/>
    <property type="match status" value="1"/>
</dbReference>
<evidence type="ECO:0000313" key="5">
    <source>
        <dbReference type="Proteomes" id="UP000306753"/>
    </source>
</evidence>
<keyword evidence="2" id="KW-0547">Nucleotide-binding</keyword>
<dbReference type="GO" id="GO:0140662">
    <property type="term" value="F:ATP-dependent protein folding chaperone"/>
    <property type="evidence" value="ECO:0007669"/>
    <property type="project" value="InterPro"/>
</dbReference>
<accession>A0A5R9QDZ3</accession>
<dbReference type="PROSITE" id="PS00297">
    <property type="entry name" value="HSP70_1"/>
    <property type="match status" value="1"/>
</dbReference>
<dbReference type="CDD" id="cd24029">
    <property type="entry name" value="ASKHA_NBD_HSP70_DnaK_HscA_HscC"/>
    <property type="match status" value="1"/>
</dbReference>
<evidence type="ECO:0000256" key="2">
    <source>
        <dbReference type="ARBA" id="ARBA00022741"/>
    </source>
</evidence>
<dbReference type="PANTHER" id="PTHR19375">
    <property type="entry name" value="HEAT SHOCK PROTEIN 70KDA"/>
    <property type="match status" value="1"/>
</dbReference>
<name>A0A5R9QDZ3_9GAMM</name>
<dbReference type="RefSeq" id="WP_138411748.1">
    <property type="nucleotide sequence ID" value="NZ_QLAG01000012.1"/>
</dbReference>
<dbReference type="InterPro" id="IPR043129">
    <property type="entry name" value="ATPase_NBD"/>
</dbReference>
<dbReference type="PRINTS" id="PR00301">
    <property type="entry name" value="HEATSHOCK70"/>
</dbReference>
<sequence>MKYVGIDLGTTNSAICSFDGESIRLYKSPEQHDVTPSAIFIDRRGNKYVGSRAYNNAARNPDNAAVLFKRLMGTSTPVKLPAVNLTMTPEECSAEVLRALYGYLPEEIRGDGDTGTVITVPAAFNQMQKDSTMAAADAAGLGRVALMQEPVAAVMSVMRQRKNDGVFVVYDLGGGTLDIAIAESISGRVTLLAHGGIAMCGGRDFDRILFDNIVKPWLLENFDLPEDLTTNPQFKSLLRMATWATEKAKIELSQKEEAVVSLPETELGVRDQAGEEIYIDITIDRKRYDGLIGPKVEETIVSARETLEKAGLSPHDVERVVFVGGPTHYKPLRDKVAFELGIAPSTDVNPMTAVAEGAAVFAESIDWASQSRGRKSARGAISAGGALDLSFNYIARTPDSKAKIVAKLGSSAPAGVEFQIDSLDTGWSSGRIALKDGAGIELNLTKPGDNTFKVFVFDSNGGPVSLREDKIVIARTASSIDAIPASHSVGVEARDKVGGRLSLDYLVREGDQLPKKGKKTFKAGESLKAGSAGSIKFKLWEGDISDPINDNRFIGMFEIKGTDFDDGVIAAGAELICEYEVLDSGNIVLEVSVPSISGSFQSGRNFYSSQEGKVDYTNQAKNIQEQSDHTLQRLDEMASKVDDPRLEQAREKLEQAGTIKTDEADPETAKQAMDHVQEAKRLLALTRKEHLKDIRQLELDKAVDFFDKVVRQHARPTEASSFDNLVKTAQRAIDNNSGDFESHLDDLRSRNFMILWRQDWFVIERFKWLAEDTYLFPDAREHAQLVAAGAEALKANDIDKLRAVVAHLDSIRIGSAGEDDMLAGANIVRS</sequence>
<dbReference type="Proteomes" id="UP000306753">
    <property type="component" value="Unassembled WGS sequence"/>
</dbReference>
<dbReference type="GO" id="GO:0005524">
    <property type="term" value="F:ATP binding"/>
    <property type="evidence" value="ECO:0007669"/>
    <property type="project" value="UniProtKB-KW"/>
</dbReference>
<organism evidence="4 5">
    <name type="scientific">Stutzerimonas nosocomialis</name>
    <dbReference type="NCBI Taxonomy" id="1056496"/>
    <lineage>
        <taxon>Bacteria</taxon>
        <taxon>Pseudomonadati</taxon>
        <taxon>Pseudomonadota</taxon>
        <taxon>Gammaproteobacteria</taxon>
        <taxon>Pseudomonadales</taxon>
        <taxon>Pseudomonadaceae</taxon>
        <taxon>Stutzerimonas</taxon>
    </lineage>
</organism>
<reference evidence="4 5" key="1">
    <citation type="journal article" date="2017" name="Eur. J. Clin. Microbiol. Infect. Dis.">
        <title>Uncommonly isolated clinical Pseudomonas: identification and phylogenetic assignation.</title>
        <authorList>
            <person name="Mulet M."/>
            <person name="Gomila M."/>
            <person name="Ramirez A."/>
            <person name="Cardew S."/>
            <person name="Moore E.R."/>
            <person name="Lalucat J."/>
            <person name="Garcia-Valdes E."/>
        </authorList>
    </citation>
    <scope>NUCLEOTIDE SEQUENCE [LARGE SCALE GENOMIC DNA]</scope>
    <source>
        <strain evidence="4 5">SD129</strain>
    </source>
</reference>
<dbReference type="InterPro" id="IPR018181">
    <property type="entry name" value="Heat_shock_70_CS"/>
</dbReference>
<dbReference type="InterPro" id="IPR013126">
    <property type="entry name" value="Hsp_70_fam"/>
</dbReference>
<keyword evidence="5" id="KW-1185">Reference proteome</keyword>
<dbReference type="Gene3D" id="3.30.420.40">
    <property type="match status" value="2"/>
</dbReference>
<gene>
    <name evidence="4" type="ORF">DN820_11135</name>
</gene>
<dbReference type="AlphaFoldDB" id="A0A5R9QDZ3"/>
<proteinExistence type="inferred from homology"/>
<dbReference type="Pfam" id="PF00012">
    <property type="entry name" value="HSP70"/>
    <property type="match status" value="1"/>
</dbReference>
<protein>
    <submittedName>
        <fullName evidence="4">Hsp70 family protein</fullName>
    </submittedName>
</protein>
<comment type="caution">
    <text evidence="4">The sequence shown here is derived from an EMBL/GenBank/DDBJ whole genome shotgun (WGS) entry which is preliminary data.</text>
</comment>
<evidence type="ECO:0000256" key="1">
    <source>
        <dbReference type="ARBA" id="ARBA00007381"/>
    </source>
</evidence>
<evidence type="ECO:0000313" key="4">
    <source>
        <dbReference type="EMBL" id="TLX63354.1"/>
    </source>
</evidence>